<dbReference type="PANTHER" id="PTHR13504">
    <property type="entry name" value="FIDO DOMAIN-CONTAINING PROTEIN DDB_G0283145"/>
    <property type="match status" value="1"/>
</dbReference>
<dbReference type="InterPro" id="IPR040198">
    <property type="entry name" value="Fido_containing"/>
</dbReference>
<evidence type="ECO:0000259" key="4">
    <source>
        <dbReference type="PROSITE" id="PS51459"/>
    </source>
</evidence>
<gene>
    <name evidence="5" type="ORF">E1750_10785</name>
</gene>
<dbReference type="KEGG" id="fnk:E1750_10785"/>
<keyword evidence="6" id="KW-1185">Reference proteome</keyword>
<dbReference type="Pfam" id="PF02661">
    <property type="entry name" value="Fic"/>
    <property type="match status" value="1"/>
</dbReference>
<evidence type="ECO:0000256" key="2">
    <source>
        <dbReference type="PIRSR" id="PIRSR640198-2"/>
    </source>
</evidence>
<feature type="binding site" evidence="2">
    <location>
        <begin position="189"/>
        <end position="196"/>
    </location>
    <ligand>
        <name>ATP</name>
        <dbReference type="ChEBI" id="CHEBI:30616"/>
    </ligand>
</feature>
<dbReference type="PROSITE" id="PS51459">
    <property type="entry name" value="FIDO"/>
    <property type="match status" value="1"/>
</dbReference>
<dbReference type="InterPro" id="IPR003812">
    <property type="entry name" value="Fido"/>
</dbReference>
<evidence type="ECO:0000256" key="1">
    <source>
        <dbReference type="PIRSR" id="PIRSR640198-1"/>
    </source>
</evidence>
<dbReference type="SUPFAM" id="SSF140931">
    <property type="entry name" value="Fic-like"/>
    <property type="match status" value="1"/>
</dbReference>
<feature type="site" description="Important for autoinhibition of adenylyltransferase activity" evidence="3">
    <location>
        <position position="38"/>
    </location>
</feature>
<proteinExistence type="predicted"/>
<protein>
    <recommendedName>
        <fullName evidence="4">Fido domain-containing protein</fullName>
    </recommendedName>
</protein>
<accession>A0A4P6Y8U1</accession>
<keyword evidence="2" id="KW-0067">ATP-binding</keyword>
<dbReference type="Proteomes" id="UP000291124">
    <property type="component" value="Chromosome"/>
</dbReference>
<dbReference type="InterPro" id="IPR036597">
    <property type="entry name" value="Fido-like_dom_sf"/>
</dbReference>
<sequence>MEKLIELLKKYKSLNVIPSLEEEQAQLFEYVYTTNRLEGNQLSLLQTTELFKSDTISGNNIRNSDILEQKGMYRALKRMLLAVKNKEELSTKLILELNWLSIGSLWNEDYYRNAKEKGQLQNQFKASQNVISIKQNGVEKEKIIPLSSPKDVQKNMENLIENVNKSESSVLDKVVFLAQEIWIHQPFVDGNKRTGRLLINFLLMKEGFPLFSYDTENLNYNSLLVEQYYDSKPHLVKNYIIETLSKKMNDDIEAFSKIKKDFKGFRLML</sequence>
<dbReference type="PANTHER" id="PTHR13504:SF38">
    <property type="entry name" value="FIDO DOMAIN-CONTAINING PROTEIN"/>
    <property type="match status" value="1"/>
</dbReference>
<feature type="active site" evidence="1">
    <location>
        <position position="184"/>
    </location>
</feature>
<dbReference type="EMBL" id="CP037933">
    <property type="protein sequence ID" value="QBN19266.1"/>
    <property type="molecule type" value="Genomic_DNA"/>
</dbReference>
<feature type="domain" description="Fido" evidence="4">
    <location>
        <begin position="89"/>
        <end position="242"/>
    </location>
</feature>
<organism evidence="5 6">
    <name type="scientific">Flavobacterium nackdongense</name>
    <dbReference type="NCBI Taxonomy" id="2547394"/>
    <lineage>
        <taxon>Bacteria</taxon>
        <taxon>Pseudomonadati</taxon>
        <taxon>Bacteroidota</taxon>
        <taxon>Flavobacteriia</taxon>
        <taxon>Flavobacteriales</taxon>
        <taxon>Flavobacteriaceae</taxon>
        <taxon>Flavobacterium</taxon>
    </lineage>
</organism>
<evidence type="ECO:0000313" key="6">
    <source>
        <dbReference type="Proteomes" id="UP000291124"/>
    </source>
</evidence>
<name>A0A4P6Y8U1_9FLAO</name>
<dbReference type="AlphaFoldDB" id="A0A4P6Y8U1"/>
<evidence type="ECO:0000256" key="3">
    <source>
        <dbReference type="PIRSR" id="PIRSR640198-3"/>
    </source>
</evidence>
<dbReference type="GO" id="GO:0005524">
    <property type="term" value="F:ATP binding"/>
    <property type="evidence" value="ECO:0007669"/>
    <property type="project" value="UniProtKB-KW"/>
</dbReference>
<reference evidence="6" key="1">
    <citation type="submission" date="2019-03" db="EMBL/GenBank/DDBJ databases">
        <title>Flavobacterium sp.</title>
        <authorList>
            <person name="Kim H."/>
        </authorList>
    </citation>
    <scope>NUCLEOTIDE SEQUENCE [LARGE SCALE GENOMIC DNA]</scope>
    <source>
        <strain evidence="6">GS13</strain>
    </source>
</reference>
<dbReference type="RefSeq" id="WP_133276785.1">
    <property type="nucleotide sequence ID" value="NZ_CP037933.1"/>
</dbReference>
<evidence type="ECO:0000313" key="5">
    <source>
        <dbReference type="EMBL" id="QBN19266.1"/>
    </source>
</evidence>
<dbReference type="Gene3D" id="1.10.3290.10">
    <property type="entry name" value="Fido-like domain"/>
    <property type="match status" value="1"/>
</dbReference>
<dbReference type="OrthoDB" id="9814400at2"/>
<keyword evidence="2" id="KW-0547">Nucleotide-binding</keyword>